<evidence type="ECO:0000313" key="7">
    <source>
        <dbReference type="Proteomes" id="UP000078237"/>
    </source>
</evidence>
<gene>
    <name evidence="6" type="ORF">MMYC01_201097</name>
</gene>
<dbReference type="CDD" id="cd18008">
    <property type="entry name" value="DEXDc_SHPRH-like"/>
    <property type="match status" value="1"/>
</dbReference>
<evidence type="ECO:0000256" key="2">
    <source>
        <dbReference type="ARBA" id="ARBA00022801"/>
    </source>
</evidence>
<dbReference type="EMBL" id="LCTW02000010">
    <property type="protein sequence ID" value="KXX82672.1"/>
    <property type="molecule type" value="Genomic_DNA"/>
</dbReference>
<dbReference type="Pfam" id="PF00176">
    <property type="entry name" value="SNF2-rel_dom"/>
    <property type="match status" value="1"/>
</dbReference>
<keyword evidence="7" id="KW-1185">Reference proteome</keyword>
<dbReference type="PANTHER" id="PTHR45626">
    <property type="entry name" value="TRANSCRIPTION TERMINATION FACTOR 2-RELATED"/>
    <property type="match status" value="1"/>
</dbReference>
<dbReference type="InterPro" id="IPR038718">
    <property type="entry name" value="SNF2-like_sf"/>
</dbReference>
<sequence>MDQSRKRQRRESDGGTLPSTSLYPKEKLPRVEFDHHSQPPSNRDRGPTDQPQLPVTSSTDILVCYGMVPGFSGTYTWAASAIGNPESFTVIIDSSSTFTAGFNASGSGKFASDYIDVIQALLDVPSLRLQATCSIQDFRQETNTRAQRYGPISLPCAVSIIVYGPRSLADDVGSFFQDVEMYLQDPKGCDTNTKYCNPHRLSSLNIDDCPMTFDLGRLGTGIHQALFQSTPDGSDMLDILDAHQSLPEAPQPELILPPLKKHQKQALTFLLQREAGWDFDPRSGDFWDLRQTTQATFFVNNVSKEVQVDEPPEFCGGIIADPMGLGKTLTMIALVAADKTSGDQPSLILVPPPLLDTWQEQLERHVKQGGLTWHRHYAKDKLTAADNISAYDIIISTYHTVSADWGGGQKAENSILFSTFWKRIILDEAHVIRNTQAQMSRAVCALEAKARWAVTGTPIQNKIGDIAALLKFVRAYPYGDAKRFETDIGQMWKAGDIDEAINRLRKLCRGLILRRPKTVIELPPRTDLKVSVEFSPQERKLYEKLKHQTIARIEEAFRDGDSGGPASNSYISVMQRINALRMICDLGMNYDSRHHLADTEETTPEVSDWGLVAQETFNLHREVASVACSVCATPCDTATTTLMPGSEPSYQPYFAKCRSYICGDCAQRRIRQRQAVVCGHTSSHSIAPVSLSWTALEEINVPTITGVFGSTSAHRLSSKVTALVAQLKSLPVDVKRWRGLLELENDPRPRGNWA</sequence>
<dbReference type="Gene3D" id="3.40.50.10810">
    <property type="entry name" value="Tandem AAA-ATPase domain"/>
    <property type="match status" value="1"/>
</dbReference>
<dbReference type="AlphaFoldDB" id="A0A175WGK0"/>
<dbReference type="GO" id="GO:0006281">
    <property type="term" value="P:DNA repair"/>
    <property type="evidence" value="ECO:0007669"/>
    <property type="project" value="TreeGrafter"/>
</dbReference>
<dbReference type="OrthoDB" id="448448at2759"/>
<keyword evidence="3" id="KW-0067">ATP-binding</keyword>
<keyword evidence="1" id="KW-0547">Nucleotide-binding</keyword>
<evidence type="ECO:0000256" key="3">
    <source>
        <dbReference type="ARBA" id="ARBA00022840"/>
    </source>
</evidence>
<feature type="compositionally biased region" description="Basic and acidic residues" evidence="4">
    <location>
        <begin position="24"/>
        <end position="47"/>
    </location>
</feature>
<evidence type="ECO:0000259" key="5">
    <source>
        <dbReference type="PROSITE" id="PS51192"/>
    </source>
</evidence>
<dbReference type="SMART" id="SM00487">
    <property type="entry name" value="DEXDc"/>
    <property type="match status" value="1"/>
</dbReference>
<dbReference type="GO" id="GO:0016787">
    <property type="term" value="F:hydrolase activity"/>
    <property type="evidence" value="ECO:0007669"/>
    <property type="project" value="UniProtKB-KW"/>
</dbReference>
<accession>A0A175WGK0</accession>
<evidence type="ECO:0000256" key="1">
    <source>
        <dbReference type="ARBA" id="ARBA00022741"/>
    </source>
</evidence>
<feature type="domain" description="Helicase ATP-binding" evidence="5">
    <location>
        <begin position="308"/>
        <end position="476"/>
    </location>
</feature>
<keyword evidence="2" id="KW-0378">Hydrolase</keyword>
<proteinExistence type="predicted"/>
<dbReference type="STRING" id="100816.A0A175WGK0"/>
<dbReference type="InterPro" id="IPR000330">
    <property type="entry name" value="SNF2_N"/>
</dbReference>
<dbReference type="PROSITE" id="PS51192">
    <property type="entry name" value="HELICASE_ATP_BIND_1"/>
    <property type="match status" value="1"/>
</dbReference>
<protein>
    <submittedName>
        <fullName evidence="6">SWI/SNF-related matrix-associated actin-dependent regulator of chromatin subfamily A member 3-like 1</fullName>
    </submittedName>
</protein>
<evidence type="ECO:0000256" key="4">
    <source>
        <dbReference type="SAM" id="MobiDB-lite"/>
    </source>
</evidence>
<organism evidence="6 7">
    <name type="scientific">Madurella mycetomatis</name>
    <dbReference type="NCBI Taxonomy" id="100816"/>
    <lineage>
        <taxon>Eukaryota</taxon>
        <taxon>Fungi</taxon>
        <taxon>Dikarya</taxon>
        <taxon>Ascomycota</taxon>
        <taxon>Pezizomycotina</taxon>
        <taxon>Sordariomycetes</taxon>
        <taxon>Sordariomycetidae</taxon>
        <taxon>Sordariales</taxon>
        <taxon>Sordariales incertae sedis</taxon>
        <taxon>Madurella</taxon>
    </lineage>
</organism>
<comment type="caution">
    <text evidence="6">The sequence shown here is derived from an EMBL/GenBank/DDBJ whole genome shotgun (WGS) entry which is preliminary data.</text>
</comment>
<dbReference type="VEuPathDB" id="FungiDB:MMYC01_201097"/>
<dbReference type="GO" id="GO:0005524">
    <property type="term" value="F:ATP binding"/>
    <property type="evidence" value="ECO:0007669"/>
    <property type="project" value="UniProtKB-KW"/>
</dbReference>
<dbReference type="Proteomes" id="UP000078237">
    <property type="component" value="Unassembled WGS sequence"/>
</dbReference>
<dbReference type="GO" id="GO:0008094">
    <property type="term" value="F:ATP-dependent activity, acting on DNA"/>
    <property type="evidence" value="ECO:0007669"/>
    <property type="project" value="TreeGrafter"/>
</dbReference>
<feature type="region of interest" description="Disordered" evidence="4">
    <location>
        <begin position="1"/>
        <end position="55"/>
    </location>
</feature>
<dbReference type="InterPro" id="IPR027417">
    <property type="entry name" value="P-loop_NTPase"/>
</dbReference>
<evidence type="ECO:0000313" key="6">
    <source>
        <dbReference type="EMBL" id="KXX82672.1"/>
    </source>
</evidence>
<dbReference type="InterPro" id="IPR014001">
    <property type="entry name" value="Helicase_ATP-bd"/>
</dbReference>
<dbReference type="InterPro" id="IPR050628">
    <property type="entry name" value="SNF2_RAD54_helicase_TF"/>
</dbReference>
<dbReference type="PANTHER" id="PTHR45626:SF22">
    <property type="entry name" value="DNA REPAIR PROTEIN RAD5"/>
    <property type="match status" value="1"/>
</dbReference>
<name>A0A175WGK0_9PEZI</name>
<reference evidence="6 7" key="1">
    <citation type="journal article" date="2016" name="Genome Announc.">
        <title>Genome Sequence of Madurella mycetomatis mm55, Isolated from a Human Mycetoma Case in Sudan.</title>
        <authorList>
            <person name="Smit S."/>
            <person name="Derks M.F."/>
            <person name="Bervoets S."/>
            <person name="Fahal A."/>
            <person name="van Leeuwen W."/>
            <person name="van Belkum A."/>
            <person name="van de Sande W.W."/>
        </authorList>
    </citation>
    <scope>NUCLEOTIDE SEQUENCE [LARGE SCALE GENOMIC DNA]</scope>
    <source>
        <strain evidence="7">mm55</strain>
    </source>
</reference>
<dbReference type="GO" id="GO:0005634">
    <property type="term" value="C:nucleus"/>
    <property type="evidence" value="ECO:0007669"/>
    <property type="project" value="TreeGrafter"/>
</dbReference>
<dbReference type="SUPFAM" id="SSF52540">
    <property type="entry name" value="P-loop containing nucleoside triphosphate hydrolases"/>
    <property type="match status" value="1"/>
</dbReference>